<reference evidence="5 6" key="1">
    <citation type="submission" date="2014-02" db="EMBL/GenBank/DDBJ databases">
        <authorList>
            <person name="Sibley D."/>
            <person name="Venepally P."/>
            <person name="Karamycheva S."/>
            <person name="Hadjithomas M."/>
            <person name="Khan A."/>
            <person name="Brunk B."/>
            <person name="Roos D."/>
            <person name="Caler E."/>
            <person name="Lorenzi H."/>
        </authorList>
    </citation>
    <scope>NUCLEOTIDE SEQUENCE [LARGE SCALE GENOMIC DNA]</scope>
    <source>
        <strain evidence="5 6">GAB2-2007-GAL-DOM2</strain>
    </source>
</reference>
<dbReference type="InterPro" id="IPR037231">
    <property type="entry name" value="NAP-like_sf"/>
</dbReference>
<feature type="region of interest" description="Disordered" evidence="4">
    <location>
        <begin position="361"/>
        <end position="389"/>
    </location>
</feature>
<organism evidence="5 6">
    <name type="scientific">Toxoplasma gondii GAB2-2007-GAL-DOM2</name>
    <dbReference type="NCBI Taxonomy" id="1130820"/>
    <lineage>
        <taxon>Eukaryota</taxon>
        <taxon>Sar</taxon>
        <taxon>Alveolata</taxon>
        <taxon>Apicomplexa</taxon>
        <taxon>Conoidasida</taxon>
        <taxon>Coccidia</taxon>
        <taxon>Eucoccidiorida</taxon>
        <taxon>Eimeriorina</taxon>
        <taxon>Sarcocystidae</taxon>
        <taxon>Toxoplasma</taxon>
    </lineage>
</organism>
<dbReference type="Pfam" id="PF00956">
    <property type="entry name" value="NAP"/>
    <property type="match status" value="1"/>
</dbReference>
<feature type="compositionally biased region" description="Basic and acidic residues" evidence="4">
    <location>
        <begin position="43"/>
        <end position="61"/>
    </location>
</feature>
<feature type="region of interest" description="Disordered" evidence="4">
    <location>
        <begin position="1"/>
        <end position="128"/>
    </location>
</feature>
<accession>A0A086J9F6</accession>
<name>A0A086J9F6_TOXGO</name>
<comment type="caution">
    <text evidence="5">The sequence shown here is derived from an EMBL/GenBank/DDBJ whole genome shotgun (WGS) entry which is preliminary data.</text>
</comment>
<feature type="coiled-coil region" evidence="3">
    <location>
        <begin position="422"/>
        <end position="449"/>
    </location>
</feature>
<comment type="similarity">
    <text evidence="1 2">Belongs to the nucleosome assembly protein (NAP) family.</text>
</comment>
<dbReference type="Gene3D" id="1.20.5.1500">
    <property type="match status" value="1"/>
</dbReference>
<proteinExistence type="inferred from homology"/>
<dbReference type="PANTHER" id="PTHR11875">
    <property type="entry name" value="TESTIS-SPECIFIC Y-ENCODED PROTEIN"/>
    <property type="match status" value="1"/>
</dbReference>
<gene>
    <name evidence="5" type="ORF">TGDOM2_244105</name>
</gene>
<evidence type="ECO:0000256" key="4">
    <source>
        <dbReference type="SAM" id="MobiDB-lite"/>
    </source>
</evidence>
<evidence type="ECO:0000256" key="3">
    <source>
        <dbReference type="SAM" id="Coils"/>
    </source>
</evidence>
<dbReference type="SUPFAM" id="SSF143113">
    <property type="entry name" value="NAP-like"/>
    <property type="match status" value="1"/>
</dbReference>
<evidence type="ECO:0000313" key="6">
    <source>
        <dbReference type="Proteomes" id="UP000028837"/>
    </source>
</evidence>
<evidence type="ECO:0000256" key="2">
    <source>
        <dbReference type="RuleBase" id="RU003876"/>
    </source>
</evidence>
<keyword evidence="3" id="KW-0175">Coiled coil</keyword>
<protein>
    <submittedName>
        <fullName evidence="5">Nucleosome assembly protein (Nap) protein</fullName>
    </submittedName>
</protein>
<feature type="compositionally biased region" description="Basic and acidic residues" evidence="4">
    <location>
        <begin position="109"/>
        <end position="126"/>
    </location>
</feature>
<dbReference type="GO" id="GO:0005634">
    <property type="term" value="C:nucleus"/>
    <property type="evidence" value="ECO:0007669"/>
    <property type="project" value="InterPro"/>
</dbReference>
<feature type="compositionally biased region" description="Acidic residues" evidence="4">
    <location>
        <begin position="684"/>
        <end position="718"/>
    </location>
</feature>
<sequence length="749" mass="85040">MPFKSESRGRRQTNKDGFPREHNCHNERRNPQRSSQRRRLKIRRNEREEAGRKPAHAERQKQGNIRRKRRRENKRRGEKDKRKQDWRTRQRNEGREHRRKKTSGQQKRRTIEKETREGKKREERGDGLSGTIACKRVSYEKAGDTNEERLEDERRFSKQKNCGLVLSRVSFLLCLETVPSARILNSGRGSNAFWETLFLNLKLFFSVETSRLSPSGVSVSRTGGSLPSSLLHRRRGVRVVVSPKKVLLFKPTGKRPFRPWRQRFEGKLLHVFLLAVSLLKVSSSSSSLCRPVRFSGTVLSDFLSSSCRQSRSAFDADAAREKNVLQGETERTLSPHLSTSAHSLFSQNCLLSALAGFQTSSTVSSSSPATAMDASKKSEKDGAPAAPGVSDIELISNRLEAVTIDNKSEEENEILSSLSPEQRRAVEDLQALQAKHDELERAYDRELVALKMKYEKLYAPLYAQRKERLLQKDSANPSAQAGTPAVPAFWMNCLKQNSTLAELVEEHDAPILEHLENISCEYFTPEEQTELERAAGQAASEEPAGTPESFRLVFDFSPNEFFTPNRLVKEYHLTVSSGRHGAELTSTKSTPIAWKEGKDVTKKVVTRKQRNRKTRQTRTVEEVVDNESFFNFFTDHEIPSEEKIETMSDKQIGELQMIVEADYDIGVTIRDKIIPQAVEWFLGEADDDEPFDDDFDDEDDDDDDDMLSDDDEDSDEDEAPRRGAGGRGQPRGKGAKGVTSAESPECKQQ</sequence>
<feature type="compositionally biased region" description="Basic residues" evidence="4">
    <location>
        <begin position="64"/>
        <end position="74"/>
    </location>
</feature>
<dbReference type="Gene3D" id="3.30.1120.90">
    <property type="entry name" value="Nucleosome assembly protein"/>
    <property type="match status" value="1"/>
</dbReference>
<feature type="compositionally biased region" description="Basic residues" evidence="4">
    <location>
        <begin position="97"/>
        <end position="108"/>
    </location>
</feature>
<evidence type="ECO:0000256" key="1">
    <source>
        <dbReference type="ARBA" id="ARBA00009947"/>
    </source>
</evidence>
<dbReference type="OrthoDB" id="27325at2759"/>
<feature type="compositionally biased region" description="Basic and acidic residues" evidence="4">
    <location>
        <begin position="1"/>
        <end position="30"/>
    </location>
</feature>
<evidence type="ECO:0000313" key="5">
    <source>
        <dbReference type="EMBL" id="KFG28774.1"/>
    </source>
</evidence>
<dbReference type="AlphaFoldDB" id="A0A086J9F6"/>
<feature type="region of interest" description="Disordered" evidence="4">
    <location>
        <begin position="684"/>
        <end position="749"/>
    </location>
</feature>
<dbReference type="Proteomes" id="UP000028837">
    <property type="component" value="Unassembled WGS sequence"/>
</dbReference>
<dbReference type="VEuPathDB" id="ToxoDB:TGDOM2_244105"/>
<dbReference type="InterPro" id="IPR002164">
    <property type="entry name" value="NAP_family"/>
</dbReference>
<dbReference type="GO" id="GO:0006334">
    <property type="term" value="P:nucleosome assembly"/>
    <property type="evidence" value="ECO:0007669"/>
    <property type="project" value="InterPro"/>
</dbReference>
<feature type="compositionally biased region" description="Basic and acidic residues" evidence="4">
    <location>
        <begin position="75"/>
        <end position="96"/>
    </location>
</feature>
<dbReference type="EMBL" id="AHZU02001866">
    <property type="protein sequence ID" value="KFG28774.1"/>
    <property type="molecule type" value="Genomic_DNA"/>
</dbReference>